<comment type="caution">
    <text evidence="4">The sequence shown here is derived from an EMBL/GenBank/DDBJ whole genome shotgun (WGS) entry which is preliminary data.</text>
</comment>
<dbReference type="Proteomes" id="UP000588277">
    <property type="component" value="Unassembled WGS sequence"/>
</dbReference>
<proteinExistence type="predicted"/>
<evidence type="ECO:0000256" key="1">
    <source>
        <dbReference type="SAM" id="MobiDB-lite"/>
    </source>
</evidence>
<feature type="domain" description="ChlI/MoxR AAA lid" evidence="3">
    <location>
        <begin position="262"/>
        <end position="321"/>
    </location>
</feature>
<dbReference type="InterPro" id="IPR050764">
    <property type="entry name" value="CbbQ/NirQ/NorQ/GpvN"/>
</dbReference>
<reference evidence="4 5" key="1">
    <citation type="submission" date="2020-02" db="EMBL/GenBank/DDBJ databases">
        <title>Characterization of phylogenetic diversity of novel bifidobacterial species isolated in Czech ZOOs.</title>
        <authorList>
            <person name="Lugli G.A."/>
            <person name="Vera N.B."/>
            <person name="Ventura M."/>
        </authorList>
    </citation>
    <scope>NUCLEOTIDE SEQUENCE [LARGE SCALE GENOMIC DNA]</scope>
    <source>
        <strain evidence="4 5">DSM 109958</strain>
    </source>
</reference>
<feature type="region of interest" description="Disordered" evidence="1">
    <location>
        <begin position="1"/>
        <end position="31"/>
    </location>
</feature>
<dbReference type="InterPro" id="IPR041628">
    <property type="entry name" value="ChlI/MoxR_AAA_lid"/>
</dbReference>
<dbReference type="InterPro" id="IPR027417">
    <property type="entry name" value="P-loop_NTPase"/>
</dbReference>
<protein>
    <submittedName>
        <fullName evidence="4">MoxR-like ATPase</fullName>
    </submittedName>
</protein>
<evidence type="ECO:0000313" key="4">
    <source>
        <dbReference type="EMBL" id="NMN00939.1"/>
    </source>
</evidence>
<dbReference type="Gene3D" id="3.40.50.300">
    <property type="entry name" value="P-loop containing nucleotide triphosphate hydrolases"/>
    <property type="match status" value="1"/>
</dbReference>
<organism evidence="4 5">
    <name type="scientific">Bifidobacterium moraviense</name>
    <dbReference type="NCBI Taxonomy" id="2675323"/>
    <lineage>
        <taxon>Bacteria</taxon>
        <taxon>Bacillati</taxon>
        <taxon>Actinomycetota</taxon>
        <taxon>Actinomycetes</taxon>
        <taxon>Bifidobacteriales</taxon>
        <taxon>Bifidobacteriaceae</taxon>
        <taxon>Bifidobacterium</taxon>
    </lineage>
</organism>
<gene>
    <name evidence="4" type="ORF">G1C96_1521</name>
</gene>
<sequence length="348" mass="36626">MSEQPDRTVSASVSGAASTAPSASPAPSVPSVQDAARTVNAVINALDGTLSCGREPIELAVTTLVAGGHLLLEDLPGVGKTTLARALGTVIRGDVHRVQFTPDMLPSDLTGVSVYNQSTHEFDFHPGPLFANIVIADEINRANPKTQSAMLEAMAEGQVSVDGVTYRLPDPYVVIATQNPIELEGTFPLPEAQIDRFMTCTSLGYPSAYAEIATLTSAYSKRPLDRLRPVCSTDDIRGVRAAADLVHLSDPVASYIVAITTATRRRDDVRYGASPRASLFLAAMAKARALVAGRGFVLPDDVRTLASPVLAHRLVLPDTAFGTGDSAGGRAVIADVLEHVPVPHVNGD</sequence>
<dbReference type="EMBL" id="JAAIIH010000013">
    <property type="protein sequence ID" value="NMN00939.1"/>
    <property type="molecule type" value="Genomic_DNA"/>
</dbReference>
<dbReference type="PANTHER" id="PTHR42759">
    <property type="entry name" value="MOXR FAMILY PROTEIN"/>
    <property type="match status" value="1"/>
</dbReference>
<name>A0A7Y0HZL2_9BIFI</name>
<dbReference type="AlphaFoldDB" id="A0A7Y0HZL2"/>
<dbReference type="PANTHER" id="PTHR42759:SF5">
    <property type="entry name" value="METHANOL DEHYDROGENASE REGULATOR"/>
    <property type="match status" value="1"/>
</dbReference>
<dbReference type="SUPFAM" id="SSF52540">
    <property type="entry name" value="P-loop containing nucleoside triphosphate hydrolases"/>
    <property type="match status" value="1"/>
</dbReference>
<evidence type="ECO:0000259" key="2">
    <source>
        <dbReference type="Pfam" id="PF07726"/>
    </source>
</evidence>
<feature type="compositionally biased region" description="Low complexity" evidence="1">
    <location>
        <begin position="9"/>
        <end position="31"/>
    </location>
</feature>
<dbReference type="PIRSF" id="PIRSF002849">
    <property type="entry name" value="AAA_ATPase_chaperone_MoxR_prd"/>
    <property type="match status" value="1"/>
</dbReference>
<dbReference type="Pfam" id="PF17863">
    <property type="entry name" value="AAA_lid_2"/>
    <property type="match status" value="1"/>
</dbReference>
<feature type="domain" description="ATPase AAA-3" evidence="2">
    <location>
        <begin position="69"/>
        <end position="198"/>
    </location>
</feature>
<accession>A0A7Y0HZL2</accession>
<dbReference type="GO" id="GO:0016887">
    <property type="term" value="F:ATP hydrolysis activity"/>
    <property type="evidence" value="ECO:0007669"/>
    <property type="project" value="InterPro"/>
</dbReference>
<dbReference type="GO" id="GO:0005524">
    <property type="term" value="F:ATP binding"/>
    <property type="evidence" value="ECO:0007669"/>
    <property type="project" value="InterPro"/>
</dbReference>
<dbReference type="InterPro" id="IPR011703">
    <property type="entry name" value="ATPase_AAA-3"/>
</dbReference>
<dbReference type="Gene3D" id="1.10.8.80">
    <property type="entry name" value="Magnesium chelatase subunit I, C-Terminal domain"/>
    <property type="match status" value="1"/>
</dbReference>
<dbReference type="Pfam" id="PF07726">
    <property type="entry name" value="AAA_3"/>
    <property type="match status" value="1"/>
</dbReference>
<keyword evidence="5" id="KW-1185">Reference proteome</keyword>
<evidence type="ECO:0000259" key="3">
    <source>
        <dbReference type="Pfam" id="PF17863"/>
    </source>
</evidence>
<evidence type="ECO:0000313" key="5">
    <source>
        <dbReference type="Proteomes" id="UP000588277"/>
    </source>
</evidence>
<dbReference type="CDD" id="cd00009">
    <property type="entry name" value="AAA"/>
    <property type="match status" value="1"/>
</dbReference>